<evidence type="ECO:0000256" key="4">
    <source>
        <dbReference type="ARBA" id="ARBA00022679"/>
    </source>
</evidence>
<dbReference type="Proteomes" id="UP000253472">
    <property type="component" value="Unassembled WGS sequence"/>
</dbReference>
<dbReference type="Gene3D" id="1.10.10.970">
    <property type="entry name" value="RNA 2'-phosphotransferase, Tpt1/KptA family, N-terminal domain"/>
    <property type="match status" value="1"/>
</dbReference>
<dbReference type="GO" id="GO:0000215">
    <property type="term" value="F:tRNA 2'-phosphotransferase activity"/>
    <property type="evidence" value="ECO:0007669"/>
    <property type="project" value="UniProtKB-EC"/>
</dbReference>
<dbReference type="EC" id="2.7.1.160" evidence="3"/>
<dbReference type="EMBL" id="QLNQ01000030">
    <property type="protein sequence ID" value="RCK55135.1"/>
    <property type="molecule type" value="Genomic_DNA"/>
</dbReference>
<protein>
    <recommendedName>
        <fullName evidence="3">2'-phosphotransferase</fullName>
        <ecNumber evidence="3">2.7.1.160</ecNumber>
    </recommendedName>
</protein>
<evidence type="ECO:0000256" key="6">
    <source>
        <dbReference type="ARBA" id="ARBA00047949"/>
    </source>
</evidence>
<reference evidence="7 8" key="1">
    <citation type="submission" date="2018-06" db="EMBL/GenBank/DDBJ databases">
        <title>Whole genome sequencing of Candida tropicalis (genome annotated by CSBL at Korea University).</title>
        <authorList>
            <person name="Ahn J."/>
        </authorList>
    </citation>
    <scope>NUCLEOTIDE SEQUENCE [LARGE SCALE GENOMIC DNA]</scope>
    <source>
        <strain evidence="7 8">ATCC 20962</strain>
    </source>
</reference>
<dbReference type="OrthoDB" id="419694at2759"/>
<proteinExistence type="inferred from homology"/>
<dbReference type="STRING" id="5486.A0A367XNB1"/>
<dbReference type="Gene3D" id="3.20.170.30">
    <property type="match status" value="1"/>
</dbReference>
<dbReference type="InterPro" id="IPR042080">
    <property type="entry name" value="RNA_2'-PTrans_N"/>
</dbReference>
<evidence type="ECO:0000313" key="7">
    <source>
        <dbReference type="EMBL" id="RCK55135.1"/>
    </source>
</evidence>
<organism evidence="7 8">
    <name type="scientific">Candida viswanathii</name>
    <dbReference type="NCBI Taxonomy" id="5486"/>
    <lineage>
        <taxon>Eukaryota</taxon>
        <taxon>Fungi</taxon>
        <taxon>Dikarya</taxon>
        <taxon>Ascomycota</taxon>
        <taxon>Saccharomycotina</taxon>
        <taxon>Pichiomycetes</taxon>
        <taxon>Debaryomycetaceae</taxon>
        <taxon>Candida/Lodderomyces clade</taxon>
        <taxon>Candida</taxon>
    </lineage>
</organism>
<dbReference type="InterPro" id="IPR002745">
    <property type="entry name" value="Ptrans_KptA/Tpt1"/>
</dbReference>
<dbReference type="Pfam" id="PF01885">
    <property type="entry name" value="PTS_2-RNA"/>
    <property type="match status" value="1"/>
</dbReference>
<evidence type="ECO:0000256" key="1">
    <source>
        <dbReference type="ARBA" id="ARBA00003343"/>
    </source>
</evidence>
<comment type="similarity">
    <text evidence="2">Belongs to the KptA/TPT1 family.</text>
</comment>
<accession>A0A367XNB1</accession>
<dbReference type="SUPFAM" id="SSF56399">
    <property type="entry name" value="ADP-ribosylation"/>
    <property type="match status" value="1"/>
</dbReference>
<evidence type="ECO:0000256" key="2">
    <source>
        <dbReference type="ARBA" id="ARBA00009836"/>
    </source>
</evidence>
<keyword evidence="4 7" id="KW-0808">Transferase</keyword>
<gene>
    <name evidence="7" type="primary">TPT1_1</name>
    <name evidence="7" type="ORF">Cantr_04833</name>
</gene>
<dbReference type="PANTHER" id="PTHR12684">
    <property type="entry name" value="PUTATIVE PHOSPHOTRANSFERASE"/>
    <property type="match status" value="1"/>
</dbReference>
<keyword evidence="8" id="KW-1185">Reference proteome</keyword>
<comment type="catalytic activity">
    <reaction evidence="6">
        <text>2'-phospho-[ligated tRNA] + NAD(+) = mature tRNA + ADP-alpha-D-ribose 1'',2''-cyclic phosphate + nicotinamide</text>
        <dbReference type="Rhea" id="RHEA:23324"/>
        <dbReference type="Rhea" id="RHEA-COMP:11106"/>
        <dbReference type="Rhea" id="RHEA-COMP:11107"/>
        <dbReference type="ChEBI" id="CHEBI:17154"/>
        <dbReference type="ChEBI" id="CHEBI:57540"/>
        <dbReference type="ChEBI" id="CHEBI:76596"/>
        <dbReference type="ChEBI" id="CHEBI:82883"/>
        <dbReference type="ChEBI" id="CHEBI:85027"/>
        <dbReference type="EC" id="2.7.1.160"/>
    </reaction>
</comment>
<keyword evidence="5" id="KW-0520">NAD</keyword>
<evidence type="ECO:0000256" key="5">
    <source>
        <dbReference type="ARBA" id="ARBA00023027"/>
    </source>
</evidence>
<sequence>MPPPDQVRRDVLISKALSYLLRHGAVKEKLTIDDQGYVKISDILSHQRLKSFKTTREDLDRIVRDNDKKRFTIKDDMICANQGHSLKTVNNGNLTPMTLDELTTLKIYHGTYKNKLPAIKSSGGLSKMNRNHIHFTCEEYATGSGIRYNANVLVYVDAARCTAAGIQFYKSLNNVILSPGNTNGKIPWGFVDKVVDLEGRQVDV</sequence>
<dbReference type="AlphaFoldDB" id="A0A367XNB1"/>
<dbReference type="FunFam" id="1.10.10.970:FF:000002">
    <property type="entry name" value="Tpt1p"/>
    <property type="match status" value="1"/>
</dbReference>
<name>A0A367XNB1_9ASCO</name>
<comment type="function">
    <text evidence="1">Catalyzes the last step of tRNA splicing, the transfer of the splice junction 2'-phosphate from ligated tRNA to NAD to produce ADP-ribose 1''-2'' cyclic phosphate.</text>
</comment>
<dbReference type="PANTHER" id="PTHR12684:SF2">
    <property type="entry name" value="TRNA 2'-PHOSPHOTRANSFERASE 1"/>
    <property type="match status" value="1"/>
</dbReference>
<comment type="caution">
    <text evidence="7">The sequence shown here is derived from an EMBL/GenBank/DDBJ whole genome shotgun (WGS) entry which is preliminary data.</text>
</comment>
<dbReference type="GO" id="GO:0006388">
    <property type="term" value="P:tRNA splicing, via endonucleolytic cleavage and ligation"/>
    <property type="evidence" value="ECO:0007669"/>
    <property type="project" value="TreeGrafter"/>
</dbReference>
<evidence type="ECO:0000256" key="3">
    <source>
        <dbReference type="ARBA" id="ARBA00012007"/>
    </source>
</evidence>
<dbReference type="InterPro" id="IPR042081">
    <property type="entry name" value="RNA_2'-PTrans_C"/>
</dbReference>
<evidence type="ECO:0000313" key="8">
    <source>
        <dbReference type="Proteomes" id="UP000253472"/>
    </source>
</evidence>